<organism evidence="2 3">
    <name type="scientific">Arthrobacter alpinus</name>
    <dbReference type="NCBI Taxonomy" id="656366"/>
    <lineage>
        <taxon>Bacteria</taxon>
        <taxon>Bacillati</taxon>
        <taxon>Actinomycetota</taxon>
        <taxon>Actinomycetes</taxon>
        <taxon>Micrococcales</taxon>
        <taxon>Micrococcaceae</taxon>
        <taxon>Arthrobacter</taxon>
    </lineage>
</organism>
<dbReference type="AlphaFoldDB" id="A0A0S2M0K2"/>
<reference evidence="2 3" key="2">
    <citation type="journal article" date="2016" name="J. Biotechnol.">
        <title>Complete genome sequence of Arthrobacter alpinus ERGS4:06, a yellow pigmented bacterium tolerant to cold and radiations isolated from Sikkim Himalaya.</title>
        <authorList>
            <person name="Kumar R."/>
            <person name="Singh D."/>
            <person name="Swarnkar M.K."/>
            <person name="Singh A.K."/>
            <person name="Kumar S."/>
        </authorList>
    </citation>
    <scope>NUCLEOTIDE SEQUENCE [LARGE SCALE GENOMIC DNA]</scope>
    <source>
        <strain evidence="2 3">ERGS4:06</strain>
    </source>
</reference>
<evidence type="ECO:0000313" key="2">
    <source>
        <dbReference type="EMBL" id="ALO67283.1"/>
    </source>
</evidence>
<gene>
    <name evidence="2" type="ORF">AS189_13205</name>
</gene>
<accession>A0A0S2M0K2</accession>
<name>A0A0S2M0K2_9MICC</name>
<feature type="transmembrane region" description="Helical" evidence="1">
    <location>
        <begin position="53"/>
        <end position="70"/>
    </location>
</feature>
<evidence type="ECO:0000256" key="1">
    <source>
        <dbReference type="SAM" id="Phobius"/>
    </source>
</evidence>
<keyword evidence="1" id="KW-0472">Membrane</keyword>
<dbReference type="EMBL" id="CP013200">
    <property type="protein sequence ID" value="ALO67283.1"/>
    <property type="molecule type" value="Genomic_DNA"/>
</dbReference>
<dbReference type="RefSeq" id="WP_062289788.1">
    <property type="nucleotide sequence ID" value="NZ_CP013200.1"/>
</dbReference>
<reference evidence="3" key="1">
    <citation type="submission" date="2015-11" db="EMBL/GenBank/DDBJ databases">
        <authorList>
            <person name="Kumar R."/>
            <person name="Singh D."/>
            <person name="Swarnkar M.K."/>
            <person name="Singh A.K."/>
            <person name="Kumar S."/>
        </authorList>
    </citation>
    <scope>NUCLEOTIDE SEQUENCE [LARGE SCALE GENOMIC DNA]</scope>
    <source>
        <strain evidence="3">ERGS4:06</strain>
    </source>
</reference>
<proteinExistence type="predicted"/>
<keyword evidence="1" id="KW-0812">Transmembrane</keyword>
<keyword evidence="1" id="KW-1133">Transmembrane helix</keyword>
<dbReference type="Proteomes" id="UP000059574">
    <property type="component" value="Chromosome"/>
</dbReference>
<protein>
    <submittedName>
        <fullName evidence="2">Uncharacterized protein</fullName>
    </submittedName>
</protein>
<feature type="transmembrane region" description="Helical" evidence="1">
    <location>
        <begin position="21"/>
        <end position="41"/>
    </location>
</feature>
<sequence length="80" mass="8691">MHLRAEELAPLVARAERIGNRLVAGLIFAAFILGIGELTAADRRHLQTWQNNLLATGVGALGAMGGYLAWTSRPGLRIRR</sequence>
<evidence type="ECO:0000313" key="3">
    <source>
        <dbReference type="Proteomes" id="UP000059574"/>
    </source>
</evidence>